<proteinExistence type="evidence at transcript level"/>
<sequence>MLLVCSFTVWFWLPKSSLLLILFLILIE</sequence>
<keyword evidence="1" id="KW-0812">Transmembrane</keyword>
<organism evidence="2">
    <name type="scientific">Glycine max</name>
    <name type="common">Soybean</name>
    <name type="synonym">Glycine hispida</name>
    <dbReference type="NCBI Taxonomy" id="3847"/>
    <lineage>
        <taxon>Eukaryota</taxon>
        <taxon>Viridiplantae</taxon>
        <taxon>Streptophyta</taxon>
        <taxon>Embryophyta</taxon>
        <taxon>Tracheophyta</taxon>
        <taxon>Spermatophyta</taxon>
        <taxon>Magnoliopsida</taxon>
        <taxon>eudicotyledons</taxon>
        <taxon>Gunneridae</taxon>
        <taxon>Pentapetalae</taxon>
        <taxon>rosids</taxon>
        <taxon>fabids</taxon>
        <taxon>Fabales</taxon>
        <taxon>Fabaceae</taxon>
        <taxon>Papilionoideae</taxon>
        <taxon>50 kb inversion clade</taxon>
        <taxon>NPAAA clade</taxon>
        <taxon>indigoferoid/millettioid clade</taxon>
        <taxon>Phaseoleae</taxon>
        <taxon>Glycine</taxon>
        <taxon>Glycine subgen. Soja</taxon>
    </lineage>
</organism>
<accession>C6T5Y8</accession>
<keyword evidence="1" id="KW-0472">Membrane</keyword>
<dbReference type="EMBL" id="BT092852">
    <property type="protein sequence ID" value="ACU17180.1"/>
    <property type="molecule type" value="mRNA"/>
</dbReference>
<dbReference type="AlphaFoldDB" id="C6T5Y8"/>
<evidence type="ECO:0000313" key="2">
    <source>
        <dbReference type="EMBL" id="ACU17180.1"/>
    </source>
</evidence>
<evidence type="ECO:0000256" key="1">
    <source>
        <dbReference type="SAM" id="Phobius"/>
    </source>
</evidence>
<keyword evidence="1" id="KW-1133">Transmembrane helix</keyword>
<protein>
    <submittedName>
        <fullName evidence="2">Uncharacterized protein</fullName>
    </submittedName>
</protein>
<name>C6T5Y8_SOYBN</name>
<feature type="transmembrane region" description="Helical" evidence="1">
    <location>
        <begin position="6"/>
        <end position="27"/>
    </location>
</feature>
<reference evidence="2" key="1">
    <citation type="submission" date="2009-08" db="EMBL/GenBank/DDBJ databases">
        <authorList>
            <person name="Cheung F."/>
            <person name="Xiao Y."/>
            <person name="Chan A."/>
            <person name="Moskal W."/>
            <person name="Town C.D."/>
        </authorList>
    </citation>
    <scope>NUCLEOTIDE SEQUENCE</scope>
</reference>